<dbReference type="RefSeq" id="WP_216128268.1">
    <property type="nucleotide sequence ID" value="NZ_CP064782.1"/>
</dbReference>
<accession>A0A975SM89</accession>
<organism evidence="1 2">
    <name type="scientific">Azospira inquinata</name>
    <dbReference type="NCBI Taxonomy" id="2785627"/>
    <lineage>
        <taxon>Bacteria</taxon>
        <taxon>Pseudomonadati</taxon>
        <taxon>Pseudomonadota</taxon>
        <taxon>Betaproteobacteria</taxon>
        <taxon>Rhodocyclales</taxon>
        <taxon>Rhodocyclaceae</taxon>
        <taxon>Azospira</taxon>
    </lineage>
</organism>
<dbReference type="EMBL" id="CP064782">
    <property type="protein sequence ID" value="QWT48937.1"/>
    <property type="molecule type" value="Genomic_DNA"/>
</dbReference>
<keyword evidence="2" id="KW-1185">Reference proteome</keyword>
<gene>
    <name evidence="1" type="ORF">Azoinq_14105</name>
</gene>
<dbReference type="AlphaFoldDB" id="A0A975SM89"/>
<name>A0A975SM89_9RHOO</name>
<sequence>MNDLEQLDFALTGIMAGREGGASWGDPTAMARALGAVRRAFGDMEALAASPRGARGVLALRVTGGHPGYLDIKYACYGIARNSGWDGRRPLDDERLVHNLLQQVDSLQAVPRRFRQCYRGLLTGYFACPAYLESAPAGDPGYPNWLVLRRYLQAHLLQVAESRPALAWAETLGRYPKLLEKDPAAPWAASLLGGEAGEWNTLCRHLDLPPAWSARVALGAQVRLWLSRREALGAHPLPPLLEQQRQALAQGLREARQAQRLPYGLWKNWLTALGLEQELNSTWEGGLAE</sequence>
<evidence type="ECO:0000313" key="1">
    <source>
        <dbReference type="EMBL" id="QWT48937.1"/>
    </source>
</evidence>
<protein>
    <submittedName>
        <fullName evidence="1">Uncharacterized protein</fullName>
    </submittedName>
</protein>
<reference evidence="1" key="1">
    <citation type="submission" date="2020-11" db="EMBL/GenBank/DDBJ databases">
        <title>Azospira inquinata sp. nov.</title>
        <authorList>
            <person name="Moe W.M."/>
            <person name="Mikes M.C."/>
        </authorList>
    </citation>
    <scope>NUCLEOTIDE SEQUENCE</scope>
    <source>
        <strain evidence="1">Azo-3</strain>
    </source>
</reference>
<proteinExistence type="predicted"/>
<dbReference type="KEGG" id="aiq:Azoinq_14105"/>
<evidence type="ECO:0000313" key="2">
    <source>
        <dbReference type="Proteomes" id="UP000683428"/>
    </source>
</evidence>
<dbReference type="Proteomes" id="UP000683428">
    <property type="component" value="Chromosome"/>
</dbReference>